<accession>A0A1Q3B3J7</accession>
<dbReference type="PANTHER" id="PTHR33257:SF4">
    <property type="entry name" value="EXPRESSED PROTEIN"/>
    <property type="match status" value="1"/>
</dbReference>
<dbReference type="STRING" id="3775.A0A1Q3B3J7"/>
<dbReference type="InParanoid" id="A0A1Q3B3J7"/>
<dbReference type="AlphaFoldDB" id="A0A1Q3B3J7"/>
<dbReference type="EMBL" id="BDDD01000258">
    <property type="protein sequence ID" value="GAV62475.1"/>
    <property type="molecule type" value="Genomic_DNA"/>
</dbReference>
<dbReference type="Proteomes" id="UP000187406">
    <property type="component" value="Unassembled WGS sequence"/>
</dbReference>
<feature type="region of interest" description="Disordered" evidence="1">
    <location>
        <begin position="53"/>
        <end position="148"/>
    </location>
</feature>
<name>A0A1Q3B3J7_CEPFO</name>
<sequence>MPSSKHELPLPQKSLQIKQDDKFFSRLMAKEASMGNSSCRIYYGGASGAIPFMWESQPGTPKEKLVDTSLPPLTPPPSFYSPSKSMQNNNKPNLLSSIFPRFTSKKSVASPPSSRISTSSSSSSSSSSSWSSSPYISNPKPHNSSGHSSSFSCSRSAIVLNDDEHGSGSPTSTLCFGDNRKVVNGFRGCYPMVNVKKALLSIVGHGSNHGTA</sequence>
<proteinExistence type="predicted"/>
<dbReference type="OrthoDB" id="691043at2759"/>
<protein>
    <submittedName>
        <fullName evidence="2">Uncharacterized protein</fullName>
    </submittedName>
</protein>
<reference evidence="3" key="1">
    <citation type="submission" date="2016-04" db="EMBL/GenBank/DDBJ databases">
        <title>Cephalotus genome sequencing.</title>
        <authorList>
            <person name="Fukushima K."/>
            <person name="Hasebe M."/>
            <person name="Fang X."/>
        </authorList>
    </citation>
    <scope>NUCLEOTIDE SEQUENCE [LARGE SCALE GENOMIC DNA]</scope>
    <source>
        <strain evidence="3">cv. St1</strain>
    </source>
</reference>
<gene>
    <name evidence="2" type="ORF">CFOL_v3_05998</name>
</gene>
<evidence type="ECO:0000313" key="3">
    <source>
        <dbReference type="Proteomes" id="UP000187406"/>
    </source>
</evidence>
<feature type="compositionally biased region" description="Low complexity" evidence="1">
    <location>
        <begin position="107"/>
        <end position="134"/>
    </location>
</feature>
<keyword evidence="3" id="KW-1185">Reference proteome</keyword>
<dbReference type="PANTHER" id="PTHR33257">
    <property type="entry name" value="OS05G0165500 PROTEIN"/>
    <property type="match status" value="1"/>
</dbReference>
<evidence type="ECO:0000256" key="1">
    <source>
        <dbReference type="SAM" id="MobiDB-lite"/>
    </source>
</evidence>
<comment type="caution">
    <text evidence="2">The sequence shown here is derived from an EMBL/GenBank/DDBJ whole genome shotgun (WGS) entry which is preliminary data.</text>
</comment>
<evidence type="ECO:0000313" key="2">
    <source>
        <dbReference type="EMBL" id="GAV62475.1"/>
    </source>
</evidence>
<dbReference type="FunCoup" id="A0A1Q3B3J7">
    <property type="interactions" value="23"/>
</dbReference>
<organism evidence="2 3">
    <name type="scientific">Cephalotus follicularis</name>
    <name type="common">Albany pitcher plant</name>
    <dbReference type="NCBI Taxonomy" id="3775"/>
    <lineage>
        <taxon>Eukaryota</taxon>
        <taxon>Viridiplantae</taxon>
        <taxon>Streptophyta</taxon>
        <taxon>Embryophyta</taxon>
        <taxon>Tracheophyta</taxon>
        <taxon>Spermatophyta</taxon>
        <taxon>Magnoliopsida</taxon>
        <taxon>eudicotyledons</taxon>
        <taxon>Gunneridae</taxon>
        <taxon>Pentapetalae</taxon>
        <taxon>rosids</taxon>
        <taxon>fabids</taxon>
        <taxon>Oxalidales</taxon>
        <taxon>Cephalotaceae</taxon>
        <taxon>Cephalotus</taxon>
    </lineage>
</organism>
<feature type="compositionally biased region" description="Polar residues" evidence="1">
    <location>
        <begin position="84"/>
        <end position="96"/>
    </location>
</feature>